<evidence type="ECO:0000313" key="3">
    <source>
        <dbReference type="Proteomes" id="UP000319160"/>
    </source>
</evidence>
<dbReference type="InterPro" id="IPR037401">
    <property type="entry name" value="SnoaL-like"/>
</dbReference>
<dbReference type="OrthoDB" id="4568923at2759"/>
<organism evidence="2 3">
    <name type="scientific">Xylaria flabelliformis</name>
    <dbReference type="NCBI Taxonomy" id="2512241"/>
    <lineage>
        <taxon>Eukaryota</taxon>
        <taxon>Fungi</taxon>
        <taxon>Dikarya</taxon>
        <taxon>Ascomycota</taxon>
        <taxon>Pezizomycotina</taxon>
        <taxon>Sordariomycetes</taxon>
        <taxon>Xylariomycetidae</taxon>
        <taxon>Xylariales</taxon>
        <taxon>Xylariaceae</taxon>
        <taxon>Xylaria</taxon>
    </lineage>
</organism>
<comment type="caution">
    <text evidence="2">The sequence shown here is derived from an EMBL/GenBank/DDBJ whole genome shotgun (WGS) entry which is preliminary data.</text>
</comment>
<dbReference type="Pfam" id="PF12680">
    <property type="entry name" value="SnoaL_2"/>
    <property type="match status" value="1"/>
</dbReference>
<name>A0A553I2B7_9PEZI</name>
<evidence type="ECO:0000259" key="1">
    <source>
        <dbReference type="Pfam" id="PF12680"/>
    </source>
</evidence>
<dbReference type="InterPro" id="IPR032710">
    <property type="entry name" value="NTF2-like_dom_sf"/>
</dbReference>
<sequence length="166" mass="18994">MIISWAKQLLRTCLNKDTVTNDRDKDEEEEDGPVAIWLKDPRKLLIYLYQDLTRVSHVVSQDFVLHTFHDPSNPLEGIPAAKAHMGSLLASKVIVTVGSVTINYNLGVVSGTLRVPSPKKKGRGLYATFCDVWRFDGEGRPCEHWECFGTDPQEWTNWLKKARRRR</sequence>
<feature type="domain" description="SnoaL-like" evidence="1">
    <location>
        <begin position="50"/>
        <end position="140"/>
    </location>
</feature>
<accession>A0A553I2B7</accession>
<dbReference type="AlphaFoldDB" id="A0A553I2B7"/>
<proteinExistence type="predicted"/>
<keyword evidence="3" id="KW-1185">Reference proteome</keyword>
<dbReference type="Proteomes" id="UP000319160">
    <property type="component" value="Unassembled WGS sequence"/>
</dbReference>
<dbReference type="SUPFAM" id="SSF54427">
    <property type="entry name" value="NTF2-like"/>
    <property type="match status" value="1"/>
</dbReference>
<evidence type="ECO:0000313" key="2">
    <source>
        <dbReference type="EMBL" id="TRX94341.1"/>
    </source>
</evidence>
<dbReference type="Gene3D" id="3.10.450.50">
    <property type="match status" value="1"/>
</dbReference>
<reference evidence="3" key="1">
    <citation type="submission" date="2019-06" db="EMBL/GenBank/DDBJ databases">
        <title>Draft genome sequence of the griseofulvin-producing fungus Xylaria cubensis strain G536.</title>
        <authorList>
            <person name="Mead M.E."/>
            <person name="Raja H.A."/>
            <person name="Steenwyk J.L."/>
            <person name="Knowles S.L."/>
            <person name="Oberlies N.H."/>
            <person name="Rokas A."/>
        </authorList>
    </citation>
    <scope>NUCLEOTIDE SEQUENCE [LARGE SCALE GENOMIC DNA]</scope>
    <source>
        <strain evidence="3">G536</strain>
    </source>
</reference>
<dbReference type="EMBL" id="VFLP01000023">
    <property type="protein sequence ID" value="TRX94341.1"/>
    <property type="molecule type" value="Genomic_DNA"/>
</dbReference>
<protein>
    <recommendedName>
        <fullName evidence="1">SnoaL-like domain-containing protein</fullName>
    </recommendedName>
</protein>
<gene>
    <name evidence="2" type="ORF">FHL15_004808</name>
</gene>